<sequence length="435" mass="50175">LVKRGGEVQDELTKLAPVFEKELVKNVKEFVVDVADFKEAYDTRGPNVSGIKPKEAVQRLREFQSGFSDRERKWVGYEIGEELFGLPITKYPALDTMKKELKFLNALYSLYTDVLTTVNGYADELWSDLDFMQIQQNISDYESRMRRLPKDMRDWEAYLELKKTVDDFNESLPLFQALSQEAIRPRHWQQVSELCGVELTPDIEGFTLQHLLSAPLLEHKEDIEDITNAAGREEDIEAKLADVITNWQDKEFQFEEFKTRGPVTLAPAHTSELITVMEDTQMALGSLVSNRYNKPFKEEIVDWVKKLSTASEIIDQWLNVQQNWIYLEAVFSGGDIARQLPQEAKRFANIDRNWGKIMNVANSMPNVIQLTSGDETLKSMLPHLTEHLELCQKSLSGYLESKKNLFPRFYFVSDPVLLEMLGQQSDPHAIQPHFQ</sequence>
<proteinExistence type="inferred from homology"/>
<dbReference type="InterPro" id="IPR013602">
    <property type="entry name" value="Dynein_heavy_linker"/>
</dbReference>
<dbReference type="PANTHER" id="PTHR46532:SF4">
    <property type="entry name" value="AAA+ ATPASE DOMAIN-CONTAINING PROTEIN"/>
    <property type="match status" value="1"/>
</dbReference>
<feature type="domain" description="Dynein heavy chain linker" evidence="2">
    <location>
        <begin position="94"/>
        <end position="434"/>
    </location>
</feature>
<feature type="non-terminal residue" evidence="3">
    <location>
        <position position="1"/>
    </location>
</feature>
<dbReference type="Proteomes" id="UP001057375">
    <property type="component" value="Unassembled WGS sequence"/>
</dbReference>
<dbReference type="Gene3D" id="1.20.140.100">
    <property type="entry name" value="Dynein heavy chain, N-terminal domain 2"/>
    <property type="match status" value="1"/>
</dbReference>
<reference evidence="3" key="1">
    <citation type="submission" date="2022-03" db="EMBL/GenBank/DDBJ databases">
        <title>Draft genome sequence of Aduncisulcus paluster, a free-living microaerophilic Fornicata.</title>
        <authorList>
            <person name="Yuyama I."/>
            <person name="Kume K."/>
            <person name="Tamura T."/>
            <person name="Inagaki Y."/>
            <person name="Hashimoto T."/>
        </authorList>
    </citation>
    <scope>NUCLEOTIDE SEQUENCE</scope>
    <source>
        <strain evidence="3">NY0171</strain>
    </source>
</reference>
<comment type="caution">
    <text evidence="3">The sequence shown here is derived from an EMBL/GenBank/DDBJ whole genome shotgun (WGS) entry which is preliminary data.</text>
</comment>
<evidence type="ECO:0000259" key="2">
    <source>
        <dbReference type="Pfam" id="PF08393"/>
    </source>
</evidence>
<dbReference type="PANTHER" id="PTHR46532">
    <property type="entry name" value="MALE FERTILITY FACTOR KL5"/>
    <property type="match status" value="1"/>
</dbReference>
<name>A0ABQ5K806_9EUKA</name>
<feature type="non-terminal residue" evidence="3">
    <location>
        <position position="435"/>
    </location>
</feature>
<organism evidence="3 4">
    <name type="scientific">Aduncisulcus paluster</name>
    <dbReference type="NCBI Taxonomy" id="2918883"/>
    <lineage>
        <taxon>Eukaryota</taxon>
        <taxon>Metamonada</taxon>
        <taxon>Carpediemonas-like organisms</taxon>
        <taxon>Aduncisulcus</taxon>
    </lineage>
</organism>
<protein>
    <submittedName>
        <fullName evidence="3">Dynein heavy chain</fullName>
    </submittedName>
</protein>
<gene>
    <name evidence="3" type="ORF">ADUPG1_000810</name>
</gene>
<dbReference type="EMBL" id="BQXS01000437">
    <property type="protein sequence ID" value="GKT28686.1"/>
    <property type="molecule type" value="Genomic_DNA"/>
</dbReference>
<keyword evidence="4" id="KW-1185">Reference proteome</keyword>
<dbReference type="Pfam" id="PF08393">
    <property type="entry name" value="DHC_N2"/>
    <property type="match status" value="1"/>
</dbReference>
<comment type="similarity">
    <text evidence="1">Belongs to the dynein heavy chain family.</text>
</comment>
<accession>A0ABQ5K806</accession>
<evidence type="ECO:0000256" key="1">
    <source>
        <dbReference type="ARBA" id="ARBA00008887"/>
    </source>
</evidence>
<dbReference type="Gene3D" id="3.20.180.20">
    <property type="entry name" value="Dynein heavy chain, N-terminal domain 2"/>
    <property type="match status" value="1"/>
</dbReference>
<dbReference type="InterPro" id="IPR026983">
    <property type="entry name" value="DHC"/>
</dbReference>
<evidence type="ECO:0000313" key="4">
    <source>
        <dbReference type="Proteomes" id="UP001057375"/>
    </source>
</evidence>
<dbReference type="InterPro" id="IPR042222">
    <property type="entry name" value="Dynein_2_N"/>
</dbReference>
<dbReference type="InterPro" id="IPR042228">
    <property type="entry name" value="Dynein_linker_3"/>
</dbReference>
<evidence type="ECO:0000313" key="3">
    <source>
        <dbReference type="EMBL" id="GKT28686.1"/>
    </source>
</evidence>
<dbReference type="Gene3D" id="1.10.287.2620">
    <property type="match status" value="1"/>
</dbReference>